<proteinExistence type="predicted"/>
<name>A0A6C0FC57_9ZZZZ</name>
<sequence length="182" mass="20840">MLPSSLQKFASTFEKNVIENLDPSQRGYQTNNKYPYAPPLMHDGRAITASWQPHSTENKKILEDNNIRSNWEYREYLTKNAESVMHSNMLASSNDTGYNFKPTDLVSIQSNKITYKVNGPHLYSSTLDGTKPLGHSLSDLKANYLSREELHARQVSPVITQDQLLQDRFKPKPKDGKKVHFE</sequence>
<evidence type="ECO:0000313" key="1">
    <source>
        <dbReference type="EMBL" id="QHT38129.1"/>
    </source>
</evidence>
<dbReference type="AlphaFoldDB" id="A0A6C0FC57"/>
<protein>
    <submittedName>
        <fullName evidence="1">Uncharacterized protein</fullName>
    </submittedName>
</protein>
<dbReference type="EMBL" id="MN738826">
    <property type="protein sequence ID" value="QHT38129.1"/>
    <property type="molecule type" value="Genomic_DNA"/>
</dbReference>
<accession>A0A6C0FC57</accession>
<reference evidence="1" key="1">
    <citation type="journal article" date="2020" name="Nature">
        <title>Giant virus diversity and host interactions through global metagenomics.</title>
        <authorList>
            <person name="Schulz F."/>
            <person name="Roux S."/>
            <person name="Paez-Espino D."/>
            <person name="Jungbluth S."/>
            <person name="Walsh D.A."/>
            <person name="Denef V.J."/>
            <person name="McMahon K.D."/>
            <person name="Konstantinidis K.T."/>
            <person name="Eloe-Fadrosh E.A."/>
            <person name="Kyrpides N.C."/>
            <person name="Woyke T."/>
        </authorList>
    </citation>
    <scope>NUCLEOTIDE SEQUENCE</scope>
    <source>
        <strain evidence="1">GVMAG-S-ERX556049-19</strain>
    </source>
</reference>
<organism evidence="1">
    <name type="scientific">viral metagenome</name>
    <dbReference type="NCBI Taxonomy" id="1070528"/>
    <lineage>
        <taxon>unclassified sequences</taxon>
        <taxon>metagenomes</taxon>
        <taxon>organismal metagenomes</taxon>
    </lineage>
</organism>